<dbReference type="PIRSF" id="PIRSF005303">
    <property type="entry name" value="Thiam_monoph_kin"/>
    <property type="match status" value="1"/>
</dbReference>
<dbReference type="GO" id="GO:0009228">
    <property type="term" value="P:thiamine biosynthetic process"/>
    <property type="evidence" value="ECO:0007669"/>
    <property type="project" value="UniProtKB-KW"/>
</dbReference>
<dbReference type="RefSeq" id="WP_115026173.1">
    <property type="nucleotide sequence ID" value="NZ_UGHZ01000001.1"/>
</dbReference>
<dbReference type="GO" id="GO:0009030">
    <property type="term" value="F:thiamine-phosphate kinase activity"/>
    <property type="evidence" value="ECO:0007669"/>
    <property type="project" value="UniProtKB-EC"/>
</dbReference>
<organism evidence="3 4">
    <name type="scientific">Helicobacter cinaedi</name>
    <dbReference type="NCBI Taxonomy" id="213"/>
    <lineage>
        <taxon>Bacteria</taxon>
        <taxon>Pseudomonadati</taxon>
        <taxon>Campylobacterota</taxon>
        <taxon>Epsilonproteobacteria</taxon>
        <taxon>Campylobacterales</taxon>
        <taxon>Helicobacteraceae</taxon>
        <taxon>Helicobacter</taxon>
    </lineage>
</organism>
<gene>
    <name evidence="3" type="primary">thiL</name>
    <name evidence="3" type="ORF">NCTC12221_00928</name>
</gene>
<dbReference type="SUPFAM" id="SSF55326">
    <property type="entry name" value="PurM N-terminal domain-like"/>
    <property type="match status" value="1"/>
</dbReference>
<dbReference type="AlphaFoldDB" id="A0A377JPC8"/>
<evidence type="ECO:0000259" key="2">
    <source>
        <dbReference type="Pfam" id="PF00586"/>
    </source>
</evidence>
<proteinExistence type="predicted"/>
<dbReference type="NCBIfam" id="NF004354">
    <property type="entry name" value="PRK05731.2-3"/>
    <property type="match status" value="1"/>
</dbReference>
<dbReference type="CDD" id="cd02194">
    <property type="entry name" value="ThiL"/>
    <property type="match status" value="1"/>
</dbReference>
<keyword evidence="3" id="KW-0808">Transferase</keyword>
<dbReference type="InterPro" id="IPR036676">
    <property type="entry name" value="PurM-like_C_sf"/>
</dbReference>
<protein>
    <submittedName>
        <fullName evidence="3">Putative thiamine monophosphate kinase</fullName>
        <ecNumber evidence="3">2.7.4.16</ecNumber>
    </submittedName>
</protein>
<accession>A0A377JPC8</accession>
<dbReference type="InterPro" id="IPR016188">
    <property type="entry name" value="PurM-like_N"/>
</dbReference>
<dbReference type="Proteomes" id="UP000255335">
    <property type="component" value="Unassembled WGS sequence"/>
</dbReference>
<dbReference type="EMBL" id="UGHZ01000001">
    <property type="protein sequence ID" value="STP09484.1"/>
    <property type="molecule type" value="Genomic_DNA"/>
</dbReference>
<evidence type="ECO:0000313" key="4">
    <source>
        <dbReference type="Proteomes" id="UP000255335"/>
    </source>
</evidence>
<evidence type="ECO:0000313" key="3">
    <source>
        <dbReference type="EMBL" id="STP09484.1"/>
    </source>
</evidence>
<dbReference type="EC" id="2.7.4.16" evidence="3"/>
<dbReference type="SUPFAM" id="SSF56042">
    <property type="entry name" value="PurM C-terminal domain-like"/>
    <property type="match status" value="1"/>
</dbReference>
<dbReference type="Pfam" id="PF00586">
    <property type="entry name" value="AIRS"/>
    <property type="match status" value="1"/>
</dbReference>
<dbReference type="InterPro" id="IPR036921">
    <property type="entry name" value="PurM-like_N_sf"/>
</dbReference>
<evidence type="ECO:0000256" key="1">
    <source>
        <dbReference type="ARBA" id="ARBA00022977"/>
    </source>
</evidence>
<dbReference type="Gene3D" id="3.90.650.10">
    <property type="entry name" value="PurM-like C-terminal domain"/>
    <property type="match status" value="1"/>
</dbReference>
<reference evidence="3 4" key="1">
    <citation type="submission" date="2018-06" db="EMBL/GenBank/DDBJ databases">
        <authorList>
            <consortium name="Pathogen Informatics"/>
            <person name="Doyle S."/>
        </authorList>
    </citation>
    <scope>NUCLEOTIDE SEQUENCE [LARGE SCALE GENOMIC DNA]</scope>
    <source>
        <strain evidence="3 4">NCTC12221</strain>
    </source>
</reference>
<keyword evidence="3" id="KW-0418">Kinase</keyword>
<keyword evidence="1" id="KW-0784">Thiamine biosynthesis</keyword>
<dbReference type="PANTHER" id="PTHR30270">
    <property type="entry name" value="THIAMINE-MONOPHOSPHATE KINASE"/>
    <property type="match status" value="1"/>
</dbReference>
<dbReference type="InterPro" id="IPR006283">
    <property type="entry name" value="ThiL-like"/>
</dbReference>
<name>A0A377JPC8_9HELI</name>
<dbReference type="PANTHER" id="PTHR30270:SF0">
    <property type="entry name" value="THIAMINE-MONOPHOSPHATE KINASE"/>
    <property type="match status" value="1"/>
</dbReference>
<sequence length="352" mass="39860">MACKVAFDKEAFFIRLLEQSGVTKGIGDDCVILGNVKNAYPRTHKAQIQAVIQKTQFCKSQTPQLQIQHKSHNALKSPHMLLKGKALLVIGMDSFCEGVHFLQEWFSPYTLAYKAFLVNYSDIVAMNATAAYAMLSIALPRKWGKSEIKECVQGISDFCKKFNIFLIGGDTISSQTLAFHITLFGFANKRTLFRDRIPLDSVLYATCDRYPSKTITQGLKVLKNLLLNDKQRLTKINLKAKGRFLKPQIRGEFVRSCERFLKGGLDISDGILQEIKRLCTLNQCGFKSAVPLFAPKSRALLQSGEAYEMLLAISPKDMLRFKRQAARHRIKLLKLGSLRKKRTILPKNTLWH</sequence>
<feature type="domain" description="PurM-like N-terminal" evidence="2">
    <location>
        <begin position="83"/>
        <end position="186"/>
    </location>
</feature>
<dbReference type="Gene3D" id="3.30.1330.10">
    <property type="entry name" value="PurM-like, N-terminal domain"/>
    <property type="match status" value="1"/>
</dbReference>